<dbReference type="GO" id="GO:0012505">
    <property type="term" value="C:endomembrane system"/>
    <property type="evidence" value="ECO:0007669"/>
    <property type="project" value="UniProtKB-SubCell"/>
</dbReference>
<keyword evidence="9" id="KW-0630">Potassium</keyword>
<sequence length="708" mass="73542">MTISLILVLSVFGLLIALYYARQVSQIPLTQGISDPAEAERLRKIHDAISKGAMAFLTQEYRYMIYFMVAFAVLISFLVDDPHTANLNEGIYTSFSFLLGASVSMVSGFIGMKIATIGNVRTTVSAKTSISKAFQVALQSGAVMGFGLVGLAVLGLIGVYLMLVVLLPSGVDTHILMEVIAGFGLGGSSIALFGRVGGGIFTKAADVGADLVGKVEQGIPEDDPRNPAVIADNVGDNVGDVAGMGADLFGSCAESTCAALVIGAVAFATNLEALLFPILITAIGIPLALATMFTARVQEEKDVAPTLKKMLIVSTVLSVVVMFFVTKWALPATFVISGSEYTNLGIYWCYFTGAVAGLAVGLLTEYYTSHDFAPVREVAKASETGAATNIIFGLALGYHSSVGSILAIAVSIYVPFYFGGMYGVAIAALGMLSTLIIGLAIDAYGPVADNAGGIAEMSGMEEGVRKRTDVLDAAGNTTAAIGKGFAIGSAILTALALFAAFLTRADYLQPDVDLMSSISLLDPLVLTGLFVGAMLPFLFSAMTMKSVGKAAFDMIEEVRRQFRTIDGIMEGKAEPDYAQCVAISTKAAVREMIPPGILILGTPIIVGFLFGIPALAGVLAGSLVAGGVLAISSANSGGAWDNAKKYIEAGNLGGKGTDTHKAAVVGDTVGDPLKDTSGPSLNILIKLSAILSLVFVPFFVEYGGLLVN</sequence>
<comment type="function">
    <text evidence="9">Sodium pump that utilizes the energy of pyrophosphate hydrolysis as the driving force for Na(+) movement across the membrane.</text>
</comment>
<comment type="caution">
    <text evidence="10">The sequence shown here is derived from an EMBL/GenBank/DDBJ whole genome shotgun (WGS) entry which is preliminary data.</text>
</comment>
<name>A0A2D6YGD1_9DELT</name>
<evidence type="ECO:0000256" key="3">
    <source>
        <dbReference type="ARBA" id="ARBA00022692"/>
    </source>
</evidence>
<dbReference type="GO" id="GO:0000287">
    <property type="term" value="F:magnesium ion binding"/>
    <property type="evidence" value="ECO:0007669"/>
    <property type="project" value="UniProtKB-UniRule"/>
</dbReference>
<comment type="caution">
    <text evidence="9">Lacks conserved residue(s) required for the propagation of feature annotation.</text>
</comment>
<feature type="transmembrane region" description="Helical" evidence="9">
    <location>
        <begin position="248"/>
        <end position="268"/>
    </location>
</feature>
<feature type="transmembrane region" description="Helical" evidence="9">
    <location>
        <begin position="420"/>
        <end position="441"/>
    </location>
</feature>
<dbReference type="Pfam" id="PF03030">
    <property type="entry name" value="H_PPase"/>
    <property type="match status" value="1"/>
</dbReference>
<feature type="transmembrane region" description="Helical" evidence="9">
    <location>
        <begin position="6"/>
        <end position="21"/>
    </location>
</feature>
<feature type="transmembrane region" description="Helical" evidence="9">
    <location>
        <begin position="61"/>
        <end position="79"/>
    </location>
</feature>
<dbReference type="NCBIfam" id="NF001960">
    <property type="entry name" value="PRK00733.3-5"/>
    <property type="match status" value="1"/>
</dbReference>
<keyword evidence="6 9" id="KW-1133">Transmembrane helix</keyword>
<dbReference type="GO" id="GO:0009678">
    <property type="term" value="F:diphosphate hydrolysis-driven proton transmembrane transporter activity"/>
    <property type="evidence" value="ECO:0007669"/>
    <property type="project" value="UniProtKB-UniRule"/>
</dbReference>
<keyword evidence="8 9" id="KW-0472">Membrane</keyword>
<comment type="subunit">
    <text evidence="9">Homodimer.</text>
</comment>
<dbReference type="AlphaFoldDB" id="A0A2D6YGD1"/>
<dbReference type="InterPro" id="IPR004131">
    <property type="entry name" value="PPase-energised_H-pump"/>
</dbReference>
<comment type="subcellular location">
    <subcellularLocation>
        <location evidence="9">Cell membrane</location>
        <topology evidence="9">Multi-pass membrane protein</topology>
    </subcellularLocation>
    <subcellularLocation>
        <location evidence="1">Endomembrane system</location>
        <topology evidence="1">Multi-pass membrane protein</topology>
    </subcellularLocation>
</comment>
<dbReference type="GO" id="GO:0004427">
    <property type="term" value="F:inorganic diphosphate phosphatase activity"/>
    <property type="evidence" value="ECO:0007669"/>
    <property type="project" value="UniProtKB-UniRule"/>
</dbReference>
<dbReference type="EC" id="7.2.3.1" evidence="9"/>
<feature type="transmembrane region" description="Helical" evidence="9">
    <location>
        <begin position="598"/>
        <end position="631"/>
    </location>
</feature>
<feature type="transmembrane region" description="Helical" evidence="9">
    <location>
        <begin position="274"/>
        <end position="295"/>
    </location>
</feature>
<dbReference type="EMBL" id="NZEX01000020">
    <property type="protein sequence ID" value="MAH62229.1"/>
    <property type="molecule type" value="Genomic_DNA"/>
</dbReference>
<dbReference type="GO" id="GO:0006814">
    <property type="term" value="P:sodium ion transport"/>
    <property type="evidence" value="ECO:0007669"/>
    <property type="project" value="UniProtKB-UniRule"/>
</dbReference>
<evidence type="ECO:0000256" key="4">
    <source>
        <dbReference type="ARBA" id="ARBA00022842"/>
    </source>
</evidence>
<accession>A0A2D6YGD1</accession>
<keyword evidence="9" id="KW-1003">Cell membrane</keyword>
<evidence type="ECO:0000256" key="1">
    <source>
        <dbReference type="ARBA" id="ARBA00004127"/>
    </source>
</evidence>
<feature type="transmembrane region" description="Helical" evidence="9">
    <location>
        <begin position="136"/>
        <end position="163"/>
    </location>
</feature>
<dbReference type="NCBIfam" id="TIGR01104">
    <property type="entry name" value="V_PPase"/>
    <property type="match status" value="1"/>
</dbReference>
<evidence type="ECO:0000313" key="10">
    <source>
        <dbReference type="EMBL" id="MAH62229.1"/>
    </source>
</evidence>
<keyword evidence="4 9" id="KW-0460">Magnesium</keyword>
<feature type="site" description="Determinant of potassium dependence" evidence="9">
    <location>
        <position position="479"/>
    </location>
</feature>
<keyword evidence="9" id="KW-0739">Sodium transport</keyword>
<protein>
    <recommendedName>
        <fullName evidence="9">Putative K(+)-stimulated pyrophosphate-energized sodium pump</fullName>
        <ecNumber evidence="9">7.2.3.1</ecNumber>
    </recommendedName>
    <alternativeName>
        <fullName evidence="9">Membrane-bound sodium-translocating pyrophosphatase</fullName>
    </alternativeName>
    <alternativeName>
        <fullName evidence="9">Pyrophosphate-energized inorganic pyrophosphatase</fullName>
        <shortName evidence="9">Na(+)-PPase</shortName>
    </alternativeName>
</protein>
<dbReference type="GO" id="GO:0005886">
    <property type="term" value="C:plasma membrane"/>
    <property type="evidence" value="ECO:0007669"/>
    <property type="project" value="UniProtKB-SubCell"/>
</dbReference>
<keyword evidence="2 9" id="KW-0813">Transport</keyword>
<proteinExistence type="inferred from homology"/>
<comment type="similarity">
    <text evidence="9">Belongs to the H(+)-translocating pyrophosphatase (TC 3.A.10) family. K(+)-stimulated subfamily.</text>
</comment>
<dbReference type="HAMAP" id="MF_01129">
    <property type="entry name" value="PPase_energized_pump"/>
    <property type="match status" value="1"/>
</dbReference>
<feature type="transmembrane region" description="Helical" evidence="9">
    <location>
        <begin position="307"/>
        <end position="325"/>
    </location>
</feature>
<keyword evidence="7 9" id="KW-0406">Ion transport</keyword>
<feature type="transmembrane region" description="Helical" evidence="9">
    <location>
        <begin position="389"/>
        <end position="414"/>
    </location>
</feature>
<feature type="transmembrane region" description="Helical" evidence="9">
    <location>
        <begin position="683"/>
        <end position="707"/>
    </location>
</feature>
<evidence type="ECO:0000256" key="9">
    <source>
        <dbReference type="HAMAP-Rule" id="MF_01129"/>
    </source>
</evidence>
<evidence type="ECO:0000256" key="7">
    <source>
        <dbReference type="ARBA" id="ARBA00023065"/>
    </source>
</evidence>
<dbReference type="PIRSF" id="PIRSF001265">
    <property type="entry name" value="H+-PPase"/>
    <property type="match status" value="1"/>
</dbReference>
<evidence type="ECO:0000256" key="5">
    <source>
        <dbReference type="ARBA" id="ARBA00022967"/>
    </source>
</evidence>
<feature type="transmembrane region" description="Helical" evidence="9">
    <location>
        <begin position="523"/>
        <end position="544"/>
    </location>
</feature>
<comment type="activity regulation">
    <text evidence="9">Requires K(+) for maximal activity.</text>
</comment>
<feature type="transmembrane region" description="Helical" evidence="9">
    <location>
        <begin position="175"/>
        <end position="193"/>
    </location>
</feature>
<comment type="cofactor">
    <cofactor evidence="9">
        <name>Mg(2+)</name>
        <dbReference type="ChEBI" id="CHEBI:18420"/>
    </cofactor>
</comment>
<gene>
    <name evidence="9" type="primary">hppA</name>
    <name evidence="10" type="ORF">CMN54_02015</name>
</gene>
<feature type="transmembrane region" description="Helical" evidence="9">
    <location>
        <begin position="91"/>
        <end position="115"/>
    </location>
</feature>
<organism evidence="10 11">
    <name type="scientific">SAR324 cluster bacterium</name>
    <dbReference type="NCBI Taxonomy" id="2024889"/>
    <lineage>
        <taxon>Bacteria</taxon>
        <taxon>Deltaproteobacteria</taxon>
        <taxon>SAR324 cluster</taxon>
    </lineage>
</organism>
<feature type="transmembrane region" description="Helical" evidence="9">
    <location>
        <begin position="345"/>
        <end position="368"/>
    </location>
</feature>
<reference evidence="11" key="1">
    <citation type="submission" date="2017-09" db="EMBL/GenBank/DDBJ databases">
        <title>The Reconstruction of 2,631 Draft Metagenome-Assembled Genomes from the Global Oceans.</title>
        <authorList>
            <person name="Tully B.J."/>
            <person name="Graham E.D."/>
            <person name="Heidelberg J.F."/>
        </authorList>
    </citation>
    <scope>NUCLEOTIDE SEQUENCE [LARGE SCALE GENOMIC DNA]</scope>
</reference>
<keyword evidence="3 9" id="KW-0812">Transmembrane</keyword>
<comment type="catalytic activity">
    <reaction evidence="9">
        <text>Na(+)(in) + diphosphate + H2O = Na(+)(out) + 2 phosphate + H(+)</text>
        <dbReference type="Rhea" id="RHEA:57884"/>
        <dbReference type="ChEBI" id="CHEBI:15377"/>
        <dbReference type="ChEBI" id="CHEBI:15378"/>
        <dbReference type="ChEBI" id="CHEBI:29101"/>
        <dbReference type="ChEBI" id="CHEBI:33019"/>
        <dbReference type="ChEBI" id="CHEBI:43474"/>
        <dbReference type="EC" id="7.2.3.1"/>
    </reaction>
</comment>
<evidence type="ECO:0000256" key="8">
    <source>
        <dbReference type="ARBA" id="ARBA00023136"/>
    </source>
</evidence>
<feature type="transmembrane region" description="Helical" evidence="9">
    <location>
        <begin position="485"/>
        <end position="503"/>
    </location>
</feature>
<evidence type="ECO:0000256" key="6">
    <source>
        <dbReference type="ARBA" id="ARBA00022989"/>
    </source>
</evidence>
<dbReference type="Proteomes" id="UP000226525">
    <property type="component" value="Unassembled WGS sequence"/>
</dbReference>
<keyword evidence="5 9" id="KW-1278">Translocase</keyword>
<keyword evidence="9" id="KW-0915">Sodium</keyword>
<dbReference type="GO" id="GO:0030955">
    <property type="term" value="F:potassium ion binding"/>
    <property type="evidence" value="ECO:0007669"/>
    <property type="project" value="UniProtKB-UniRule"/>
</dbReference>
<dbReference type="PANTHER" id="PTHR31998">
    <property type="entry name" value="K(+)-INSENSITIVE PYROPHOSPHATE-ENERGIZED PROTON PUMP"/>
    <property type="match status" value="1"/>
</dbReference>
<evidence type="ECO:0000313" key="11">
    <source>
        <dbReference type="Proteomes" id="UP000226525"/>
    </source>
</evidence>
<evidence type="ECO:0000256" key="2">
    <source>
        <dbReference type="ARBA" id="ARBA00022448"/>
    </source>
</evidence>